<dbReference type="PROSITE" id="PS51257">
    <property type="entry name" value="PROKAR_LIPOPROTEIN"/>
    <property type="match status" value="1"/>
</dbReference>
<organism evidence="1 2">
    <name type="scientific">Xylanibacter ruminicola</name>
    <name type="common">Prevotella ruminicola</name>
    <dbReference type="NCBI Taxonomy" id="839"/>
    <lineage>
        <taxon>Bacteria</taxon>
        <taxon>Pseudomonadati</taxon>
        <taxon>Bacteroidota</taxon>
        <taxon>Bacteroidia</taxon>
        <taxon>Bacteroidales</taxon>
        <taxon>Prevotellaceae</taxon>
        <taxon>Xylanibacter</taxon>
    </lineage>
</organism>
<evidence type="ECO:0000313" key="2">
    <source>
        <dbReference type="Proteomes" id="UP000182257"/>
    </source>
</evidence>
<dbReference type="OrthoDB" id="637707at2"/>
<proteinExistence type="predicted"/>
<reference evidence="1 2" key="1">
    <citation type="submission" date="2016-10" db="EMBL/GenBank/DDBJ databases">
        <authorList>
            <person name="de Groot N.N."/>
        </authorList>
    </citation>
    <scope>NUCLEOTIDE SEQUENCE [LARGE SCALE GENOMIC DNA]</scope>
    <source>
        <strain evidence="1 2">D31d</strain>
    </source>
</reference>
<dbReference type="EMBL" id="FNRF01000006">
    <property type="protein sequence ID" value="SEA88689.1"/>
    <property type="molecule type" value="Genomic_DNA"/>
</dbReference>
<name>A0A1H4EUK2_XYLRU</name>
<gene>
    <name evidence="1" type="ORF">SAMN05216462_2976</name>
</gene>
<dbReference type="AlphaFoldDB" id="A0A1H4EUK2"/>
<protein>
    <recommendedName>
        <fullName evidence="3">DUF4249 domain-containing protein</fullName>
    </recommendedName>
</protein>
<evidence type="ECO:0000313" key="1">
    <source>
        <dbReference type="EMBL" id="SEA88689.1"/>
    </source>
</evidence>
<evidence type="ECO:0008006" key="3">
    <source>
        <dbReference type="Google" id="ProtNLM"/>
    </source>
</evidence>
<dbReference type="InterPro" id="IPR025345">
    <property type="entry name" value="DUF4249"/>
</dbReference>
<dbReference type="Pfam" id="PF14054">
    <property type="entry name" value="DUF4249"/>
    <property type="match status" value="1"/>
</dbReference>
<sequence>MRRLLYIIGILGLMSCTKEISIDYHSHDTRYVVEGTINNDGTEIRVSTTNAMEDNTTGSDVNNATVTLTADDGTTATIPFVRNGYYRSKFAGIAGTVYKLDVEVDGQHFTSTSTMQRTPKMNEFKLVWKKMLTERYLFGDLRLQDIPNESNWYFMHIYRNGLGYRWAVMKDDKNPNKELQQLFTFFRDGQHDNDVLQDGDELHIVIRAIDQRAYDYLYSMQQMSSTATNPIDNFTGGCLGYFSANSEIEYYQDFYYRDVTEDDE</sequence>
<dbReference type="Proteomes" id="UP000182257">
    <property type="component" value="Unassembled WGS sequence"/>
</dbReference>
<dbReference type="RefSeq" id="WP_081353054.1">
    <property type="nucleotide sequence ID" value="NZ_FNRF01000006.1"/>
</dbReference>
<accession>A0A1H4EUK2</accession>